<protein>
    <submittedName>
        <fullName evidence="2">Uncharacterized protein</fullName>
    </submittedName>
</protein>
<comment type="caution">
    <text evidence="2">The sequence shown here is derived from an EMBL/GenBank/DDBJ whole genome shotgun (WGS) entry which is preliminary data.</text>
</comment>
<sequence>MRFTNQKRNHPFKNIVISVIIFLSVAGLFNYGVQSMSKQSIDEQQTNLETAIERCVSQYYVLVGHYPESLNILEKEYGLTYNKKIFFVDYQVLGENIAPDIVVIRKEGAYE</sequence>
<evidence type="ECO:0000313" key="3">
    <source>
        <dbReference type="Proteomes" id="UP000240974"/>
    </source>
</evidence>
<feature type="transmembrane region" description="Helical" evidence="1">
    <location>
        <begin position="12"/>
        <end position="33"/>
    </location>
</feature>
<dbReference type="RefSeq" id="WP_107030443.1">
    <property type="nucleotide sequence ID" value="NZ_JBGKRQ010000009.1"/>
</dbReference>
<accession>A0A2T3FSH1</accession>
<name>A0A2T3FSH1_9FIRM</name>
<proteinExistence type="predicted"/>
<evidence type="ECO:0000256" key="1">
    <source>
        <dbReference type="SAM" id="Phobius"/>
    </source>
</evidence>
<organism evidence="2 3">
    <name type="scientific">Faecalibacillus intestinalis</name>
    <dbReference type="NCBI Taxonomy" id="1982626"/>
    <lineage>
        <taxon>Bacteria</taxon>
        <taxon>Bacillati</taxon>
        <taxon>Bacillota</taxon>
        <taxon>Erysipelotrichia</taxon>
        <taxon>Erysipelotrichales</taxon>
        <taxon>Coprobacillaceae</taxon>
        <taxon>Faecalibacillus</taxon>
    </lineage>
</organism>
<dbReference type="AlphaFoldDB" id="A0A2T3FSH1"/>
<keyword evidence="1" id="KW-0812">Transmembrane</keyword>
<dbReference type="EMBL" id="PYLQ01000021">
    <property type="protein sequence ID" value="PST38220.1"/>
    <property type="molecule type" value="Genomic_DNA"/>
</dbReference>
<gene>
    <name evidence="2" type="ORF">C7U54_11910</name>
</gene>
<dbReference type="Proteomes" id="UP000240974">
    <property type="component" value="Unassembled WGS sequence"/>
</dbReference>
<keyword evidence="3" id="KW-1185">Reference proteome</keyword>
<evidence type="ECO:0000313" key="2">
    <source>
        <dbReference type="EMBL" id="PST38220.1"/>
    </source>
</evidence>
<reference evidence="2 3" key="1">
    <citation type="journal article" date="2019" name="Int. J. Syst. Evol. Microbiol.">
        <title>Faecalibacillus intestinalis gen. nov., sp. nov. and Faecalibacillus faecis sp. nov., isolated from human faeces.</title>
        <authorList>
            <person name="Seo B."/>
            <person name="Jeon K."/>
            <person name="Baek I."/>
            <person name="Lee Y.M."/>
            <person name="Baek K."/>
            <person name="Ko G."/>
        </authorList>
    </citation>
    <scope>NUCLEOTIDE SEQUENCE [LARGE SCALE GENOMIC DNA]</scope>
    <source>
        <strain evidence="2 3">SNUG30099</strain>
    </source>
</reference>
<keyword evidence="1" id="KW-0472">Membrane</keyword>
<keyword evidence="1" id="KW-1133">Transmembrane helix</keyword>